<evidence type="ECO:0000313" key="8">
    <source>
        <dbReference type="Proteomes" id="UP000231388"/>
    </source>
</evidence>
<dbReference type="NCBIfam" id="TIGR00012">
    <property type="entry name" value="L29"/>
    <property type="match status" value="1"/>
</dbReference>
<comment type="similarity">
    <text evidence="1 5">Belongs to the universal ribosomal protein uL29 family.</text>
</comment>
<feature type="coiled-coil region" evidence="6">
    <location>
        <begin position="4"/>
        <end position="31"/>
    </location>
</feature>
<evidence type="ECO:0000256" key="3">
    <source>
        <dbReference type="ARBA" id="ARBA00023274"/>
    </source>
</evidence>
<dbReference type="Gene3D" id="1.10.287.310">
    <property type="match status" value="1"/>
</dbReference>
<gene>
    <name evidence="5 7" type="primary">rpmC</name>
    <name evidence="7" type="ORF">COX53_02165</name>
</gene>
<evidence type="ECO:0000256" key="4">
    <source>
        <dbReference type="ARBA" id="ARBA00035204"/>
    </source>
</evidence>
<sequence length="66" mass="7644">MDIKEIRKMQIEELKKKLLDEEKNLSKLTYDVSLGKLKDTSEIKKSKKIVAQVATIIKEKEILKNG</sequence>
<keyword evidence="6" id="KW-0175">Coiled coil</keyword>
<dbReference type="InterPro" id="IPR001854">
    <property type="entry name" value="Ribosomal_uL29"/>
</dbReference>
<dbReference type="InterPro" id="IPR036049">
    <property type="entry name" value="Ribosomal_uL29_sf"/>
</dbReference>
<dbReference type="SUPFAM" id="SSF46561">
    <property type="entry name" value="Ribosomal protein L29 (L29p)"/>
    <property type="match status" value="1"/>
</dbReference>
<proteinExistence type="inferred from homology"/>
<evidence type="ECO:0000256" key="5">
    <source>
        <dbReference type="HAMAP-Rule" id="MF_00374"/>
    </source>
</evidence>
<dbReference type="GO" id="GO:0005840">
    <property type="term" value="C:ribosome"/>
    <property type="evidence" value="ECO:0007669"/>
    <property type="project" value="UniProtKB-KW"/>
</dbReference>
<dbReference type="Proteomes" id="UP000231388">
    <property type="component" value="Unassembled WGS sequence"/>
</dbReference>
<dbReference type="GO" id="GO:0003735">
    <property type="term" value="F:structural constituent of ribosome"/>
    <property type="evidence" value="ECO:0007669"/>
    <property type="project" value="InterPro"/>
</dbReference>
<reference evidence="7 8" key="1">
    <citation type="submission" date="2017-09" db="EMBL/GenBank/DDBJ databases">
        <title>Depth-based differentiation of microbial function through sediment-hosted aquifers and enrichment of novel symbionts in the deep terrestrial subsurface.</title>
        <authorList>
            <person name="Probst A.J."/>
            <person name="Ladd B."/>
            <person name="Jarett J.K."/>
            <person name="Geller-Mcgrath D.E."/>
            <person name="Sieber C.M."/>
            <person name="Emerson J.B."/>
            <person name="Anantharaman K."/>
            <person name="Thomas B.C."/>
            <person name="Malmstrom R."/>
            <person name="Stieglmeier M."/>
            <person name="Klingl A."/>
            <person name="Woyke T."/>
            <person name="Ryan C.M."/>
            <person name="Banfield J.F."/>
        </authorList>
    </citation>
    <scope>NUCLEOTIDE SEQUENCE [LARGE SCALE GENOMIC DNA]</scope>
    <source>
        <strain evidence="7">CG23_combo_of_CG06-09_8_20_14_all_40_14</strain>
    </source>
</reference>
<keyword evidence="3 5" id="KW-0687">Ribonucleoprotein</keyword>
<organism evidence="7 8">
    <name type="scientific">candidate division WWE3 bacterium CG23_combo_of_CG06-09_8_20_14_all_40_14</name>
    <dbReference type="NCBI Taxonomy" id="1975095"/>
    <lineage>
        <taxon>Bacteria</taxon>
        <taxon>Katanobacteria</taxon>
    </lineage>
</organism>
<evidence type="ECO:0000256" key="2">
    <source>
        <dbReference type="ARBA" id="ARBA00022980"/>
    </source>
</evidence>
<evidence type="ECO:0000256" key="1">
    <source>
        <dbReference type="ARBA" id="ARBA00009254"/>
    </source>
</evidence>
<dbReference type="GO" id="GO:1990904">
    <property type="term" value="C:ribonucleoprotein complex"/>
    <property type="evidence" value="ECO:0007669"/>
    <property type="project" value="UniProtKB-KW"/>
</dbReference>
<evidence type="ECO:0000313" key="7">
    <source>
        <dbReference type="EMBL" id="PIP04501.1"/>
    </source>
</evidence>
<name>A0A2G9XDZ4_UNCKA</name>
<dbReference type="EMBL" id="PCQY01000027">
    <property type="protein sequence ID" value="PIP04501.1"/>
    <property type="molecule type" value="Genomic_DNA"/>
</dbReference>
<dbReference type="AlphaFoldDB" id="A0A2G9XDZ4"/>
<protein>
    <recommendedName>
        <fullName evidence="4 5">Large ribosomal subunit protein uL29</fullName>
    </recommendedName>
</protein>
<evidence type="ECO:0000256" key="6">
    <source>
        <dbReference type="SAM" id="Coils"/>
    </source>
</evidence>
<comment type="caution">
    <text evidence="7">The sequence shown here is derived from an EMBL/GenBank/DDBJ whole genome shotgun (WGS) entry which is preliminary data.</text>
</comment>
<dbReference type="Pfam" id="PF00831">
    <property type="entry name" value="Ribosomal_L29"/>
    <property type="match status" value="1"/>
</dbReference>
<accession>A0A2G9XDZ4</accession>
<dbReference type="HAMAP" id="MF_00374">
    <property type="entry name" value="Ribosomal_uL29"/>
    <property type="match status" value="1"/>
</dbReference>
<dbReference type="GO" id="GO:0006412">
    <property type="term" value="P:translation"/>
    <property type="evidence" value="ECO:0007669"/>
    <property type="project" value="UniProtKB-UniRule"/>
</dbReference>
<keyword evidence="2 5" id="KW-0689">Ribosomal protein</keyword>